<gene>
    <name evidence="2" type="ORF">B0T26DRAFT_527759</name>
</gene>
<dbReference type="EMBL" id="JAUIRO010000009">
    <property type="protein sequence ID" value="KAK0701698.1"/>
    <property type="molecule type" value="Genomic_DNA"/>
</dbReference>
<evidence type="ECO:0000313" key="2">
    <source>
        <dbReference type="EMBL" id="KAK0701698.1"/>
    </source>
</evidence>
<dbReference type="RefSeq" id="XP_060289362.1">
    <property type="nucleotide sequence ID" value="XM_060435510.1"/>
</dbReference>
<name>A0AA39ZQI3_9PEZI</name>
<evidence type="ECO:0008006" key="4">
    <source>
        <dbReference type="Google" id="ProtNLM"/>
    </source>
</evidence>
<evidence type="ECO:0000313" key="3">
    <source>
        <dbReference type="Proteomes" id="UP001172101"/>
    </source>
</evidence>
<keyword evidence="1" id="KW-0732">Signal</keyword>
<proteinExistence type="predicted"/>
<organism evidence="2 3">
    <name type="scientific">Lasiosphaeria miniovina</name>
    <dbReference type="NCBI Taxonomy" id="1954250"/>
    <lineage>
        <taxon>Eukaryota</taxon>
        <taxon>Fungi</taxon>
        <taxon>Dikarya</taxon>
        <taxon>Ascomycota</taxon>
        <taxon>Pezizomycotina</taxon>
        <taxon>Sordariomycetes</taxon>
        <taxon>Sordariomycetidae</taxon>
        <taxon>Sordariales</taxon>
        <taxon>Lasiosphaeriaceae</taxon>
        <taxon>Lasiosphaeria</taxon>
    </lineage>
</organism>
<dbReference type="AlphaFoldDB" id="A0AA39ZQI3"/>
<keyword evidence="3" id="KW-1185">Reference proteome</keyword>
<feature type="signal peptide" evidence="1">
    <location>
        <begin position="1"/>
        <end position="16"/>
    </location>
</feature>
<accession>A0AA39ZQI3</accession>
<dbReference type="Proteomes" id="UP001172101">
    <property type="component" value="Unassembled WGS sequence"/>
</dbReference>
<dbReference type="GeneID" id="85318780"/>
<comment type="caution">
    <text evidence="2">The sequence shown here is derived from an EMBL/GenBank/DDBJ whole genome shotgun (WGS) entry which is preliminary data.</text>
</comment>
<reference evidence="2" key="1">
    <citation type="submission" date="2023-06" db="EMBL/GenBank/DDBJ databases">
        <title>Genome-scale phylogeny and comparative genomics of the fungal order Sordariales.</title>
        <authorList>
            <consortium name="Lawrence Berkeley National Laboratory"/>
            <person name="Hensen N."/>
            <person name="Bonometti L."/>
            <person name="Westerberg I."/>
            <person name="Brannstrom I.O."/>
            <person name="Guillou S."/>
            <person name="Cros-Aarteil S."/>
            <person name="Calhoun S."/>
            <person name="Haridas S."/>
            <person name="Kuo A."/>
            <person name="Mondo S."/>
            <person name="Pangilinan J."/>
            <person name="Riley R."/>
            <person name="LaButti K."/>
            <person name="Andreopoulos B."/>
            <person name="Lipzen A."/>
            <person name="Chen C."/>
            <person name="Yanf M."/>
            <person name="Daum C."/>
            <person name="Ng V."/>
            <person name="Clum A."/>
            <person name="Steindorff A."/>
            <person name="Ohm R."/>
            <person name="Martin F."/>
            <person name="Silar P."/>
            <person name="Natvig D."/>
            <person name="Lalanne C."/>
            <person name="Gautier V."/>
            <person name="Ament-velasquez S.L."/>
            <person name="Kruys A."/>
            <person name="Hutchinson M.I."/>
            <person name="Powell A.J."/>
            <person name="Barry K."/>
            <person name="Miller A.N."/>
            <person name="Grigoriev I.V."/>
            <person name="Debuchy R."/>
            <person name="Gladieux P."/>
            <person name="Thoren M.H."/>
            <person name="Johannesson H."/>
        </authorList>
    </citation>
    <scope>NUCLEOTIDE SEQUENCE</scope>
    <source>
        <strain evidence="2">SMH2392-1A</strain>
    </source>
</reference>
<evidence type="ECO:0000256" key="1">
    <source>
        <dbReference type="SAM" id="SignalP"/>
    </source>
</evidence>
<sequence length="128" mass="14154">MVVLALSLALPRLVLAHSPNETRCRTLATRANLTGVRGTPFSDTRCLKRCLSPCPGAQLHPQPVELVEPGRFSHQHLRTEAAHAERSHWSRANRGVDRRCVHSSWEQVANGEKRNLRQSYTTALGGAA</sequence>
<feature type="chain" id="PRO_5041344352" description="Secreted protein" evidence="1">
    <location>
        <begin position="17"/>
        <end position="128"/>
    </location>
</feature>
<protein>
    <recommendedName>
        <fullName evidence="4">Secreted protein</fullName>
    </recommendedName>
</protein>